<evidence type="ECO:0000313" key="3">
    <source>
        <dbReference type="Proteomes" id="UP000731907"/>
    </source>
</evidence>
<dbReference type="Pfam" id="PF13466">
    <property type="entry name" value="STAS_2"/>
    <property type="match status" value="1"/>
</dbReference>
<dbReference type="InterPro" id="IPR036513">
    <property type="entry name" value="STAS_dom_sf"/>
</dbReference>
<dbReference type="PROSITE" id="PS50801">
    <property type="entry name" value="STAS"/>
    <property type="match status" value="1"/>
</dbReference>
<dbReference type="EMBL" id="JAAATX020000004">
    <property type="protein sequence ID" value="MBU9697517.1"/>
    <property type="molecule type" value="Genomic_DNA"/>
</dbReference>
<dbReference type="InterPro" id="IPR058548">
    <property type="entry name" value="MlaB-like_STAS"/>
</dbReference>
<reference evidence="2 3" key="1">
    <citation type="submission" date="2021-06" db="EMBL/GenBank/DDBJ databases">
        <title>Rhodobacteraceae bacterium strain HSP-20.</title>
        <authorList>
            <person name="Chen W.-M."/>
        </authorList>
    </citation>
    <scope>NUCLEOTIDE SEQUENCE [LARGE SCALE GENOMIC DNA]</scope>
    <source>
        <strain evidence="2 3">HSP-20</strain>
    </source>
</reference>
<keyword evidence="3" id="KW-1185">Reference proteome</keyword>
<proteinExistence type="predicted"/>
<gene>
    <name evidence="2" type="ORF">GU927_006620</name>
</gene>
<feature type="domain" description="STAS" evidence="1">
    <location>
        <begin position="1"/>
        <end position="67"/>
    </location>
</feature>
<dbReference type="RefSeq" id="WP_161761565.1">
    <property type="nucleotide sequence ID" value="NZ_JAAATX020000004.1"/>
</dbReference>
<dbReference type="SUPFAM" id="SSF52091">
    <property type="entry name" value="SpoIIaa-like"/>
    <property type="match status" value="1"/>
</dbReference>
<comment type="caution">
    <text evidence="2">The sequence shown here is derived from an EMBL/GenBank/DDBJ whole genome shotgun (WGS) entry which is preliminary data.</text>
</comment>
<evidence type="ECO:0000313" key="2">
    <source>
        <dbReference type="EMBL" id="MBU9697517.1"/>
    </source>
</evidence>
<name>A0ABS6J253_9RHOB</name>
<dbReference type="InterPro" id="IPR002645">
    <property type="entry name" value="STAS_dom"/>
</dbReference>
<evidence type="ECO:0000259" key="1">
    <source>
        <dbReference type="PROSITE" id="PS50801"/>
    </source>
</evidence>
<protein>
    <submittedName>
        <fullName evidence="2">STAS domain-containing protein</fullName>
    </submittedName>
</protein>
<dbReference type="Proteomes" id="UP000731907">
    <property type="component" value="Unassembled WGS sequence"/>
</dbReference>
<sequence>MSGAVLELEGDLRAGDAEALRARLLGALAEGDVVLRTAGLTAVDTAVVQVLLSAQRTARQLDRNLQIDAPQAGALGVMAARLALGDALAA</sequence>
<accession>A0ABS6J253</accession>
<organism evidence="2 3">
    <name type="scientific">Paragemmobacter amnigenus</name>
    <dbReference type="NCBI Taxonomy" id="2852097"/>
    <lineage>
        <taxon>Bacteria</taxon>
        <taxon>Pseudomonadati</taxon>
        <taxon>Pseudomonadota</taxon>
        <taxon>Alphaproteobacteria</taxon>
        <taxon>Rhodobacterales</taxon>
        <taxon>Paracoccaceae</taxon>
        <taxon>Paragemmobacter</taxon>
    </lineage>
</organism>
<dbReference type="Gene3D" id="3.30.750.24">
    <property type="entry name" value="STAS domain"/>
    <property type="match status" value="1"/>
</dbReference>